<dbReference type="Gene3D" id="3.30.160.20">
    <property type="match status" value="1"/>
</dbReference>
<dbReference type="SUPFAM" id="SSF75620">
    <property type="entry name" value="Release factor"/>
    <property type="match status" value="1"/>
</dbReference>
<dbReference type="FunCoup" id="A0A2N3NFI7">
    <property type="interactions" value="250"/>
</dbReference>
<dbReference type="InterPro" id="IPR045853">
    <property type="entry name" value="Pep_chain_release_fac_I_sf"/>
</dbReference>
<proteinExistence type="inferred from homology"/>
<comment type="similarity">
    <text evidence="1">Belongs to the prokaryotic/mitochondrial release factor family.</text>
</comment>
<dbReference type="GO" id="GO:0070126">
    <property type="term" value="P:mitochondrial translational termination"/>
    <property type="evidence" value="ECO:0007669"/>
    <property type="project" value="TreeGrafter"/>
</dbReference>
<dbReference type="InterPro" id="IPR052104">
    <property type="entry name" value="Mito_Release_Factor_mL62"/>
</dbReference>
<feature type="domain" description="Prokaryotic-type class I peptide chain release factors" evidence="3">
    <location>
        <begin position="74"/>
        <end position="188"/>
    </location>
</feature>
<dbReference type="OrthoDB" id="270639at2759"/>
<dbReference type="PANTHER" id="PTHR11075">
    <property type="entry name" value="PEPTIDE CHAIN RELEASE FACTOR"/>
    <property type="match status" value="1"/>
</dbReference>
<evidence type="ECO:0000259" key="3">
    <source>
        <dbReference type="Pfam" id="PF00472"/>
    </source>
</evidence>
<keyword evidence="5" id="KW-1185">Reference proteome</keyword>
<dbReference type="AlphaFoldDB" id="A0A2N3NFI7"/>
<feature type="compositionally biased region" description="Basic and acidic residues" evidence="2">
    <location>
        <begin position="164"/>
        <end position="181"/>
    </location>
</feature>
<evidence type="ECO:0000313" key="4">
    <source>
        <dbReference type="EMBL" id="PKS11209.1"/>
    </source>
</evidence>
<dbReference type="STRING" id="41688.A0A2N3NFI7"/>
<dbReference type="GO" id="GO:0004045">
    <property type="term" value="F:peptidyl-tRNA hydrolase activity"/>
    <property type="evidence" value="ECO:0007669"/>
    <property type="project" value="TreeGrafter"/>
</dbReference>
<dbReference type="GO" id="GO:0005762">
    <property type="term" value="C:mitochondrial large ribosomal subunit"/>
    <property type="evidence" value="ECO:0007669"/>
    <property type="project" value="TreeGrafter"/>
</dbReference>
<evidence type="ECO:0000256" key="1">
    <source>
        <dbReference type="ARBA" id="ARBA00010835"/>
    </source>
</evidence>
<gene>
    <name evidence="4" type="ORF">jhhlp_002970</name>
</gene>
<accession>A0A2N3NFI7</accession>
<name>A0A2N3NFI7_9PEZI</name>
<dbReference type="Proteomes" id="UP000233524">
    <property type="component" value="Unassembled WGS sequence"/>
</dbReference>
<organism evidence="4 5">
    <name type="scientific">Lomentospora prolificans</name>
    <dbReference type="NCBI Taxonomy" id="41688"/>
    <lineage>
        <taxon>Eukaryota</taxon>
        <taxon>Fungi</taxon>
        <taxon>Dikarya</taxon>
        <taxon>Ascomycota</taxon>
        <taxon>Pezizomycotina</taxon>
        <taxon>Sordariomycetes</taxon>
        <taxon>Hypocreomycetidae</taxon>
        <taxon>Microascales</taxon>
        <taxon>Microascaceae</taxon>
        <taxon>Lomentospora</taxon>
    </lineage>
</organism>
<dbReference type="InterPro" id="IPR000352">
    <property type="entry name" value="Pep_chain_release_fac_I"/>
</dbReference>
<reference evidence="4 5" key="1">
    <citation type="journal article" date="2017" name="G3 (Bethesda)">
        <title>First Draft Genome Sequence of the Pathogenic Fungus Lomentospora prolificans (Formerly Scedosporium prolificans).</title>
        <authorList>
            <person name="Luo R."/>
            <person name="Zimin A."/>
            <person name="Workman R."/>
            <person name="Fan Y."/>
            <person name="Pertea G."/>
            <person name="Grossman N."/>
            <person name="Wear M.P."/>
            <person name="Jia B."/>
            <person name="Miller H."/>
            <person name="Casadevall A."/>
            <person name="Timp W."/>
            <person name="Zhang S.X."/>
            <person name="Salzberg S.L."/>
        </authorList>
    </citation>
    <scope>NUCLEOTIDE SEQUENCE [LARGE SCALE GENOMIC DNA]</scope>
    <source>
        <strain evidence="4 5">JHH-5317</strain>
    </source>
</reference>
<feature type="region of interest" description="Disordered" evidence="2">
    <location>
        <begin position="69"/>
        <end position="90"/>
    </location>
</feature>
<sequence>MAASTFRVAHQRLCCTALRISPEAKPRPSTALYVSRQAHYGAFDANLDENDLVEARQWRKSFDRNTLPRGNTVFARSSGPGGQHVNKTESKATTSWTIKELSASVPKLIQARLRSSRYYTARNDSLTFSAQTQRQRSSNVDENKNKLVQELLQIYTETVPGETDPQKVKKHSEIEKSFHNERIRRKKQLSSKKQFRRSSFSE</sequence>
<dbReference type="Pfam" id="PF00472">
    <property type="entry name" value="RF-1"/>
    <property type="match status" value="1"/>
</dbReference>
<dbReference type="GO" id="GO:0016150">
    <property type="term" value="F:translation release factor activity, codon nonspecific"/>
    <property type="evidence" value="ECO:0007669"/>
    <property type="project" value="TreeGrafter"/>
</dbReference>
<feature type="compositionally biased region" description="Basic residues" evidence="2">
    <location>
        <begin position="182"/>
        <end position="196"/>
    </location>
</feature>
<dbReference type="EMBL" id="NLAX01000008">
    <property type="protein sequence ID" value="PKS11209.1"/>
    <property type="molecule type" value="Genomic_DNA"/>
</dbReference>
<dbReference type="InParanoid" id="A0A2N3NFI7"/>
<dbReference type="PANTHER" id="PTHR11075:SF54">
    <property type="entry name" value="LARGE RIBOSOMAL SUBUNIT PROTEIN ML62"/>
    <property type="match status" value="1"/>
</dbReference>
<dbReference type="VEuPathDB" id="FungiDB:jhhlp_002970"/>
<protein>
    <recommendedName>
        <fullName evidence="3">Prokaryotic-type class I peptide chain release factors domain-containing protein</fullName>
    </recommendedName>
</protein>
<comment type="caution">
    <text evidence="4">The sequence shown here is derived from an EMBL/GenBank/DDBJ whole genome shotgun (WGS) entry which is preliminary data.</text>
</comment>
<evidence type="ECO:0000256" key="2">
    <source>
        <dbReference type="SAM" id="MobiDB-lite"/>
    </source>
</evidence>
<evidence type="ECO:0000313" key="5">
    <source>
        <dbReference type="Proteomes" id="UP000233524"/>
    </source>
</evidence>
<feature type="region of interest" description="Disordered" evidence="2">
    <location>
        <begin position="158"/>
        <end position="202"/>
    </location>
</feature>